<keyword evidence="1" id="KW-0808">Transferase</keyword>
<dbReference type="CDD" id="cd04301">
    <property type="entry name" value="NAT_SF"/>
    <property type="match status" value="1"/>
</dbReference>
<accession>A0A0R1NYS5</accession>
<keyword evidence="2" id="KW-0012">Acyltransferase</keyword>
<dbReference type="SUPFAM" id="SSF55729">
    <property type="entry name" value="Acyl-CoA N-acyltransferases (Nat)"/>
    <property type="match status" value="1"/>
</dbReference>
<dbReference type="PROSITE" id="PS51186">
    <property type="entry name" value="GNAT"/>
    <property type="match status" value="1"/>
</dbReference>
<dbReference type="AlphaFoldDB" id="A0A0R1NYS5"/>
<protein>
    <recommendedName>
        <fullName evidence="3">N-acetyltransferase domain-containing protein</fullName>
    </recommendedName>
</protein>
<dbReference type="InterPro" id="IPR016181">
    <property type="entry name" value="Acyl_CoA_acyltransferase"/>
</dbReference>
<dbReference type="Proteomes" id="UP000050901">
    <property type="component" value="Unassembled WGS sequence"/>
</dbReference>
<dbReference type="PATRIC" id="fig|1423771.3.peg.458"/>
<feature type="domain" description="N-acetyltransferase" evidence="3">
    <location>
        <begin position="23"/>
        <end position="208"/>
    </location>
</feature>
<evidence type="ECO:0000256" key="2">
    <source>
        <dbReference type="ARBA" id="ARBA00023315"/>
    </source>
</evidence>
<evidence type="ECO:0000313" key="4">
    <source>
        <dbReference type="EMBL" id="KRL25376.1"/>
    </source>
</evidence>
<name>A0A0R1NYS5_LIMMU</name>
<dbReference type="Pfam" id="PF00583">
    <property type="entry name" value="Acetyltransf_1"/>
    <property type="match status" value="1"/>
</dbReference>
<dbReference type="PANTHER" id="PTHR43877">
    <property type="entry name" value="AMINOALKYLPHOSPHONATE N-ACETYLTRANSFERASE-RELATED-RELATED"/>
    <property type="match status" value="1"/>
</dbReference>
<dbReference type="Gene3D" id="3.40.630.30">
    <property type="match status" value="1"/>
</dbReference>
<dbReference type="GO" id="GO:0016747">
    <property type="term" value="F:acyltransferase activity, transferring groups other than amino-acyl groups"/>
    <property type="evidence" value="ECO:0007669"/>
    <property type="project" value="InterPro"/>
</dbReference>
<dbReference type="EMBL" id="AZEQ01000012">
    <property type="protein sequence ID" value="KRL25376.1"/>
    <property type="molecule type" value="Genomic_DNA"/>
</dbReference>
<proteinExistence type="predicted"/>
<evidence type="ECO:0000259" key="3">
    <source>
        <dbReference type="PROSITE" id="PS51186"/>
    </source>
</evidence>
<sequence>MPKSWLFPYNELASNKFGGIFIYTIRKAEPEDAGQIVPLMSLIYDEMELEEFESVPDEDPQRMIYNAYRDRALLGYVATTFVAEADGQVVGVAFGYPDNNENAVNRVYQEAAAPIPSIRDVDFFADPESFANEFYLDSLAVDADYRGMGIATALIDAIIKHAASLEYETIGLNVDVANPKAERLYRRLGFDDAGQIMIGDHWYRHLQRSTSQVLLTE</sequence>
<organism evidence="4 5">
    <name type="scientific">Limosilactobacillus mucosae DSM 13345</name>
    <dbReference type="NCBI Taxonomy" id="1423771"/>
    <lineage>
        <taxon>Bacteria</taxon>
        <taxon>Bacillati</taxon>
        <taxon>Bacillota</taxon>
        <taxon>Bacilli</taxon>
        <taxon>Lactobacillales</taxon>
        <taxon>Lactobacillaceae</taxon>
        <taxon>Limosilactobacillus</taxon>
    </lineage>
</organism>
<evidence type="ECO:0000313" key="5">
    <source>
        <dbReference type="Proteomes" id="UP000050901"/>
    </source>
</evidence>
<dbReference type="InterPro" id="IPR000182">
    <property type="entry name" value="GNAT_dom"/>
</dbReference>
<dbReference type="InterPro" id="IPR050832">
    <property type="entry name" value="Bact_Acetyltransf"/>
</dbReference>
<gene>
    <name evidence="4" type="ORF">FC47_GL000449</name>
</gene>
<comment type="caution">
    <text evidence="4">The sequence shown here is derived from an EMBL/GenBank/DDBJ whole genome shotgun (WGS) entry which is preliminary data.</text>
</comment>
<reference evidence="4 5" key="1">
    <citation type="journal article" date="2015" name="Genome Announc.">
        <title>Expanding the biotechnology potential of lactobacilli through comparative genomics of 213 strains and associated genera.</title>
        <authorList>
            <person name="Sun Z."/>
            <person name="Harris H.M."/>
            <person name="McCann A."/>
            <person name="Guo C."/>
            <person name="Argimon S."/>
            <person name="Zhang W."/>
            <person name="Yang X."/>
            <person name="Jeffery I.B."/>
            <person name="Cooney J.C."/>
            <person name="Kagawa T.F."/>
            <person name="Liu W."/>
            <person name="Song Y."/>
            <person name="Salvetti E."/>
            <person name="Wrobel A."/>
            <person name="Rasinkangas P."/>
            <person name="Parkhill J."/>
            <person name="Rea M.C."/>
            <person name="O'Sullivan O."/>
            <person name="Ritari J."/>
            <person name="Douillard F.P."/>
            <person name="Paul Ross R."/>
            <person name="Yang R."/>
            <person name="Briner A.E."/>
            <person name="Felis G.E."/>
            <person name="de Vos W.M."/>
            <person name="Barrangou R."/>
            <person name="Klaenhammer T.R."/>
            <person name="Caufield P.W."/>
            <person name="Cui Y."/>
            <person name="Zhang H."/>
            <person name="O'Toole P.W."/>
        </authorList>
    </citation>
    <scope>NUCLEOTIDE SEQUENCE [LARGE SCALE GENOMIC DNA]</scope>
    <source>
        <strain evidence="4 5">DSM 13345</strain>
    </source>
</reference>
<evidence type="ECO:0000256" key="1">
    <source>
        <dbReference type="ARBA" id="ARBA00022679"/>
    </source>
</evidence>